<gene>
    <name evidence="1" type="ORF">D8674_033729</name>
</gene>
<name>A0A5N5HZX0_9ROSA</name>
<reference evidence="1 2" key="1">
    <citation type="submission" date="2019-09" db="EMBL/GenBank/DDBJ databases">
        <authorList>
            <person name="Ou C."/>
        </authorList>
    </citation>
    <scope>NUCLEOTIDE SEQUENCE [LARGE SCALE GENOMIC DNA]</scope>
    <source>
        <strain evidence="1">S2</strain>
        <tissue evidence="1">Leaf</tissue>
    </source>
</reference>
<organism evidence="1 2">
    <name type="scientific">Pyrus ussuriensis x Pyrus communis</name>
    <dbReference type="NCBI Taxonomy" id="2448454"/>
    <lineage>
        <taxon>Eukaryota</taxon>
        <taxon>Viridiplantae</taxon>
        <taxon>Streptophyta</taxon>
        <taxon>Embryophyta</taxon>
        <taxon>Tracheophyta</taxon>
        <taxon>Spermatophyta</taxon>
        <taxon>Magnoliopsida</taxon>
        <taxon>eudicotyledons</taxon>
        <taxon>Gunneridae</taxon>
        <taxon>Pentapetalae</taxon>
        <taxon>rosids</taxon>
        <taxon>fabids</taxon>
        <taxon>Rosales</taxon>
        <taxon>Rosaceae</taxon>
        <taxon>Amygdaloideae</taxon>
        <taxon>Maleae</taxon>
        <taxon>Pyrus</taxon>
    </lineage>
</organism>
<proteinExistence type="predicted"/>
<comment type="caution">
    <text evidence="1">The sequence shown here is derived from an EMBL/GenBank/DDBJ whole genome shotgun (WGS) entry which is preliminary data.</text>
</comment>
<dbReference type="Proteomes" id="UP000327157">
    <property type="component" value="Chromosome 8"/>
</dbReference>
<dbReference type="EMBL" id="SMOL01000148">
    <property type="protein sequence ID" value="KAB2628934.1"/>
    <property type="molecule type" value="Genomic_DNA"/>
</dbReference>
<evidence type="ECO:0000313" key="1">
    <source>
        <dbReference type="EMBL" id="KAB2628934.1"/>
    </source>
</evidence>
<reference evidence="2" key="2">
    <citation type="submission" date="2019-10" db="EMBL/GenBank/DDBJ databases">
        <title>A de novo genome assembly of a pear dwarfing rootstock.</title>
        <authorList>
            <person name="Wang F."/>
            <person name="Wang J."/>
            <person name="Li S."/>
            <person name="Zhang Y."/>
            <person name="Fang M."/>
            <person name="Ma L."/>
            <person name="Zhao Y."/>
            <person name="Jiang S."/>
        </authorList>
    </citation>
    <scope>NUCLEOTIDE SEQUENCE [LARGE SCALE GENOMIC DNA]</scope>
</reference>
<accession>A0A5N5HZX0</accession>
<protein>
    <submittedName>
        <fullName evidence="1">Uncharacterized protein</fullName>
    </submittedName>
</protein>
<sequence>MYEEHRMLTHTRSMHVETVKSRIHESTIRIRSASTRLKFHIPQSSTNMKSKKAEYQLELLGRQKKFPNAQLLRLHKHLECILQRLFGCTTGCCT</sequence>
<keyword evidence="2" id="KW-1185">Reference proteome</keyword>
<dbReference type="AlphaFoldDB" id="A0A5N5HZX0"/>
<evidence type="ECO:0000313" key="2">
    <source>
        <dbReference type="Proteomes" id="UP000327157"/>
    </source>
</evidence>
<reference evidence="1 2" key="3">
    <citation type="submission" date="2019-11" db="EMBL/GenBank/DDBJ databases">
        <title>A de novo genome assembly of a pear dwarfing rootstock.</title>
        <authorList>
            <person name="Wang F."/>
            <person name="Wang J."/>
            <person name="Li S."/>
            <person name="Zhang Y."/>
            <person name="Fang M."/>
            <person name="Ma L."/>
            <person name="Zhao Y."/>
            <person name="Jiang S."/>
        </authorList>
    </citation>
    <scope>NUCLEOTIDE SEQUENCE [LARGE SCALE GENOMIC DNA]</scope>
    <source>
        <strain evidence="1">S2</strain>
        <tissue evidence="1">Leaf</tissue>
    </source>
</reference>